<dbReference type="Gene3D" id="3.30.70.330">
    <property type="match status" value="1"/>
</dbReference>
<dbReference type="PaxDb" id="8355-A0A1L8ETT0"/>
<sequence>MEKKKVRVDGIPSDIPPERAKDKLFIHFLRARNGGGEIEQLEFLPGPPAYALITFEENKVAERILETRDHNLTVNGKIYVLAVSEVCDKLEPDKIFENLSLTVNYKRLPEHCKNIMRNLSTSHADLQCRLDENKKTCIVSGAYTKVQSLSMEILSMLGTGDINTEREPKQIESKTKSDLEKIISSAPLELRDTSQTTAEKYFQDSPYLEEDQKLYSGAEAPEQGEEPLVWDTDIYKYIQRLLREEYQHILKKHNVKVVDTSFDEITSLYLQSVTEDDRKRGDLFNARCELLSLYQELEFRLRKEQIGKILLKLDKDSMREVFRDIHTQWPGVFCQEDKKNIYFIGDGSDVAHAKNHVIKRYMFKSLPDLEMDLKQSHQKKDELAGLKTQSNTYKTPQSEDRLEAISNQPSSHTASSLSSYPYSQYKELPLSKKMLLQEPEKGKYQRPGLHVDLLKSHKNGRYGFRENESLQTDKNPGERSLKRSDVATTLKTNETKDVRKAGPVKPVPLQYSSLVDMDFSTSKLLETGTNKTGIRRSNSFSHLYSKEKCASDKQGSSPQTLPKAEIYVDNRLWTYLKDAYRSDIDRLCSGIILTEEEKKKIVILTLQADSRSTLFTAKENIQSFYEKKSNSIVYKNLTYSALQAKGPDDKALEDLRTAFEHCSDKIRIHADKDMVQLTYPEEIQSKAIEVYNLFIESRNTPPAPLSLSMVSLGSNEQNYESNLGIGQFTTNYTFSNIVPRTGLESQKNTSLGDFDLFSPKSNGSVPYYMTQKSLEGNIPSDAQMPSYTRTLPDCSNIGGFFEEPDPYKVKSSLPSTFQLDRGRTMEDKMEQIFDDFRTSLVINEQFNSEEQEKEREELSKKEAEKDNTTKNLIQKEDITLQEEKRIPANGQESIKKGKVCDLCKVSMTLVPCGHYQCNNCESPVQDKCHICSSAVPAQDSSGLKATMVYTQMSLSLQGYERNPTLKIIYDVPDGIQGAGHPHPGSPYKGGRFEAYVPDNHEGKKLLVLLEKALSQGLTFQIRNFESCDKVTWNYIPHKTSPDGGKAKNGYPDSSYIKTLMKLLQSYGIE</sequence>
<dbReference type="InterPro" id="IPR012677">
    <property type="entry name" value="Nucleotide-bd_a/b_plait_sf"/>
</dbReference>
<feature type="region of interest" description="Disordered" evidence="6">
    <location>
        <begin position="846"/>
        <end position="868"/>
    </location>
</feature>
<proteinExistence type="predicted"/>
<evidence type="ECO:0000256" key="4">
    <source>
        <dbReference type="ARBA" id="ARBA00022679"/>
    </source>
</evidence>
<organism evidence="8 9">
    <name type="scientific">Xenopus laevis</name>
    <name type="common">African clawed frog</name>
    <dbReference type="NCBI Taxonomy" id="8355"/>
    <lineage>
        <taxon>Eukaryota</taxon>
        <taxon>Metazoa</taxon>
        <taxon>Chordata</taxon>
        <taxon>Craniata</taxon>
        <taxon>Vertebrata</taxon>
        <taxon>Euteleostomi</taxon>
        <taxon>Amphibia</taxon>
        <taxon>Batrachia</taxon>
        <taxon>Anura</taxon>
        <taxon>Pipoidea</taxon>
        <taxon>Pipidae</taxon>
        <taxon>Xenopodinae</taxon>
        <taxon>Xenopus</taxon>
        <taxon>Xenopus</taxon>
    </lineage>
</organism>
<dbReference type="UniPathway" id="UPA00143"/>
<keyword evidence="5" id="KW-0479">Metal-binding</keyword>
<dbReference type="Proteomes" id="UP000186698">
    <property type="component" value="Chromosome 9_10L"/>
</dbReference>
<dbReference type="InterPro" id="IPR039398">
    <property type="entry name" value="Deltex_fam"/>
</dbReference>
<dbReference type="GO" id="GO:0061630">
    <property type="term" value="F:ubiquitin protein ligase activity"/>
    <property type="evidence" value="ECO:0000318"/>
    <property type="project" value="GO_Central"/>
</dbReference>
<keyword evidence="4" id="KW-0808">Transferase</keyword>
<dbReference type="Pfam" id="PF18102">
    <property type="entry name" value="DTC"/>
    <property type="match status" value="1"/>
</dbReference>
<evidence type="ECO:0000259" key="7">
    <source>
        <dbReference type="Pfam" id="PF18102"/>
    </source>
</evidence>
<evidence type="ECO:0000313" key="8">
    <source>
        <dbReference type="Proteomes" id="UP000186698"/>
    </source>
</evidence>
<accession>A0A1L8ETT0</accession>
<dbReference type="InterPro" id="IPR039396">
    <property type="entry name" value="Deltex_C"/>
</dbReference>
<dbReference type="OMA" id="QRTKCGA"/>
<dbReference type="GO" id="GO:0016567">
    <property type="term" value="P:protein ubiquitination"/>
    <property type="evidence" value="ECO:0000318"/>
    <property type="project" value="GO_Central"/>
</dbReference>
<feature type="compositionally biased region" description="Polar residues" evidence="6">
    <location>
        <begin position="387"/>
        <end position="396"/>
    </location>
</feature>
<dbReference type="Gene3D" id="3.30.390.130">
    <property type="match status" value="1"/>
</dbReference>
<dbReference type="GO" id="GO:0007219">
    <property type="term" value="P:Notch signaling pathway"/>
    <property type="evidence" value="ECO:0000318"/>
    <property type="project" value="GO_Central"/>
</dbReference>
<evidence type="ECO:0000256" key="2">
    <source>
        <dbReference type="ARBA" id="ARBA00004906"/>
    </source>
</evidence>
<dbReference type="KEGG" id="xla:108701030"/>
<dbReference type="AlphaFoldDB" id="A0A1L8ETT0"/>
<gene>
    <name evidence="9" type="primary">LOC108701030</name>
</gene>
<dbReference type="GO" id="GO:0005654">
    <property type="term" value="C:nucleoplasm"/>
    <property type="evidence" value="ECO:0000318"/>
    <property type="project" value="GO_Central"/>
</dbReference>
<name>A0A1L8ETT0_XENLA</name>
<comment type="catalytic activity">
    <reaction evidence="1">
        <text>S-ubiquitinyl-[E2 ubiquitin-conjugating enzyme]-L-cysteine + [acceptor protein]-L-lysine = [E2 ubiquitin-conjugating enzyme]-L-cysteine + N(6)-ubiquitinyl-[acceptor protein]-L-lysine.</text>
        <dbReference type="EC" id="2.3.2.27"/>
    </reaction>
</comment>
<evidence type="ECO:0000313" key="9">
    <source>
        <dbReference type="RefSeq" id="XP_018090652.1"/>
    </source>
</evidence>
<evidence type="ECO:0000256" key="5">
    <source>
        <dbReference type="ARBA" id="ARBA00022723"/>
    </source>
</evidence>
<dbReference type="InterPro" id="IPR039399">
    <property type="entry name" value="Deltex_C_sf"/>
</dbReference>
<feature type="region of interest" description="Disordered" evidence="6">
    <location>
        <begin position="462"/>
        <end position="482"/>
    </location>
</feature>
<dbReference type="Bgee" id="108701030">
    <property type="expression patterns" value="Expressed in spleen and 14 other cell types or tissues"/>
</dbReference>
<dbReference type="OrthoDB" id="527344at2759"/>
<evidence type="ECO:0000256" key="6">
    <source>
        <dbReference type="SAM" id="MobiDB-lite"/>
    </source>
</evidence>
<feature type="region of interest" description="Disordered" evidence="6">
    <location>
        <begin position="380"/>
        <end position="399"/>
    </location>
</feature>
<dbReference type="GeneID" id="108701030"/>
<keyword evidence="8" id="KW-1185">Reference proteome</keyword>
<feature type="domain" description="Deltex C-terminal" evidence="7">
    <location>
        <begin position="945"/>
        <end position="1068"/>
    </location>
</feature>
<dbReference type="PANTHER" id="PTHR12622">
    <property type="entry name" value="DELTEX-RELATED"/>
    <property type="match status" value="1"/>
</dbReference>
<evidence type="ECO:0000256" key="3">
    <source>
        <dbReference type="ARBA" id="ARBA00012483"/>
    </source>
</evidence>
<feature type="compositionally biased region" description="Basic and acidic residues" evidence="6">
    <location>
        <begin position="850"/>
        <end position="868"/>
    </location>
</feature>
<dbReference type="Pfam" id="PF23085">
    <property type="entry name" value="RRM_PARP14_3"/>
    <property type="match status" value="1"/>
</dbReference>
<dbReference type="EC" id="2.3.2.27" evidence="3"/>
<dbReference type="GO" id="GO:0046872">
    <property type="term" value="F:metal ion binding"/>
    <property type="evidence" value="ECO:0007669"/>
    <property type="project" value="UniProtKB-KW"/>
</dbReference>
<comment type="pathway">
    <text evidence="2">Protein modification; protein ubiquitination.</text>
</comment>
<dbReference type="RefSeq" id="XP_018090652.1">
    <property type="nucleotide sequence ID" value="XM_018235163.2"/>
</dbReference>
<evidence type="ECO:0000256" key="1">
    <source>
        <dbReference type="ARBA" id="ARBA00000900"/>
    </source>
</evidence>
<reference evidence="9" key="1">
    <citation type="submission" date="2025-08" db="UniProtKB">
        <authorList>
            <consortium name="RefSeq"/>
        </authorList>
    </citation>
    <scope>IDENTIFICATION</scope>
    <source>
        <strain evidence="9">J_2021</strain>
        <tissue evidence="9">Erythrocytes</tissue>
    </source>
</reference>
<protein>
    <recommendedName>
        <fullName evidence="3">RING-type E3 ubiquitin transferase</fullName>
        <ecNumber evidence="3">2.3.2.27</ecNumber>
    </recommendedName>
</protein>